<organism evidence="1 2">
    <name type="scientific">Kickxella alabastrina</name>
    <dbReference type="NCBI Taxonomy" id="61397"/>
    <lineage>
        <taxon>Eukaryota</taxon>
        <taxon>Fungi</taxon>
        <taxon>Fungi incertae sedis</taxon>
        <taxon>Zoopagomycota</taxon>
        <taxon>Kickxellomycotina</taxon>
        <taxon>Kickxellomycetes</taxon>
        <taxon>Kickxellales</taxon>
        <taxon>Kickxellaceae</taxon>
        <taxon>Kickxella</taxon>
    </lineage>
</organism>
<dbReference type="EMBL" id="JANBPG010000387">
    <property type="protein sequence ID" value="KAJ1896942.1"/>
    <property type="molecule type" value="Genomic_DNA"/>
</dbReference>
<accession>A0ACC1IK13</accession>
<proteinExistence type="predicted"/>
<comment type="caution">
    <text evidence="1">The sequence shown here is derived from an EMBL/GenBank/DDBJ whole genome shotgun (WGS) entry which is preliminary data.</text>
</comment>
<gene>
    <name evidence="1" type="ORF">LPJ66_003681</name>
</gene>
<reference evidence="1" key="1">
    <citation type="submission" date="2022-07" db="EMBL/GenBank/DDBJ databases">
        <title>Phylogenomic reconstructions and comparative analyses of Kickxellomycotina fungi.</title>
        <authorList>
            <person name="Reynolds N.K."/>
            <person name="Stajich J.E."/>
            <person name="Barry K."/>
            <person name="Grigoriev I.V."/>
            <person name="Crous P."/>
            <person name="Smith M.E."/>
        </authorList>
    </citation>
    <scope>NUCLEOTIDE SEQUENCE</scope>
    <source>
        <strain evidence="1">Benny 63K</strain>
    </source>
</reference>
<name>A0ACC1IK13_9FUNG</name>
<dbReference type="Proteomes" id="UP001150581">
    <property type="component" value="Unassembled WGS sequence"/>
</dbReference>
<protein>
    <submittedName>
        <fullName evidence="1">Uncharacterized protein</fullName>
    </submittedName>
</protein>
<sequence length="502" mass="55249">MEDFISTVENQAIQLHPLDTQAAFLNVPYHFFFANTDAKPEFMPNEVIRAAFYMALKQFPILAGYLRPDGGGQTCVVIDRKDLNMPEYKESTSNIHLDTLRDSKYHHTSWPAGLSTTGAITKAGTDGRIKMINVHIVRLKENSGVILFVNIPHYVVDGTGFFSFVELWGTLCRALRTQDHELALRASGRQFGFDRNVIARNLPEGRKPLDNDTLRIYTGFNPIADWLAWLSPNTRAQLLDGAKFGSDITSHTFRIPRDSLEALRALVATHMPDGQQVIATHVLAALLSKTVAQAHKKSRDQKTLPVANLPGSGVAGMLSALVSSLLGLVLGKETHQSLNLLADMRHPLELTDKSYMGNGLIPHNAQCPLAMLESATSPESLAEATATVSRIYAGADAQLVGSFVDMIAARPSCFTRPMVYLATHPTSLVITNETTFKLYAADFGDGLPEWVCTIPSFVANFVGFLPSPPPSTDIVVNITMKSRVMKHILLDSFWRDIATIVY</sequence>
<evidence type="ECO:0000313" key="2">
    <source>
        <dbReference type="Proteomes" id="UP001150581"/>
    </source>
</evidence>
<evidence type="ECO:0000313" key="1">
    <source>
        <dbReference type="EMBL" id="KAJ1896942.1"/>
    </source>
</evidence>
<keyword evidence="2" id="KW-1185">Reference proteome</keyword>